<proteinExistence type="predicted"/>
<sequence length="170" mass="18731">MATPTDKRIQHCPITINKPPSLLHQLTHRGLKVLTRSISSMGLLKELKMSSPTASGKTKSGLTVAGRNPRTTEVFPIEKALEISVPSSLASQLNWFVESDSVSSQPWRMLGLFNSISINDNSENSGLSSRFERGKLRHAISKAELDFIASLTTSCSVFLLYLFPLFQPLT</sequence>
<evidence type="ECO:0000313" key="3">
    <source>
        <dbReference type="Proteomes" id="UP001164929"/>
    </source>
</evidence>
<protein>
    <submittedName>
        <fullName evidence="2">Uncharacterized protein</fullName>
    </submittedName>
</protein>
<feature type="transmembrane region" description="Helical" evidence="1">
    <location>
        <begin position="145"/>
        <end position="166"/>
    </location>
</feature>
<keyword evidence="1" id="KW-0472">Membrane</keyword>
<dbReference type="Proteomes" id="UP001164929">
    <property type="component" value="Chromosome 3"/>
</dbReference>
<name>A0AAD6R6F7_9ROSI</name>
<organism evidence="2 3">
    <name type="scientific">Populus alba x Populus x berolinensis</name>
    <dbReference type="NCBI Taxonomy" id="444605"/>
    <lineage>
        <taxon>Eukaryota</taxon>
        <taxon>Viridiplantae</taxon>
        <taxon>Streptophyta</taxon>
        <taxon>Embryophyta</taxon>
        <taxon>Tracheophyta</taxon>
        <taxon>Spermatophyta</taxon>
        <taxon>Magnoliopsida</taxon>
        <taxon>eudicotyledons</taxon>
        <taxon>Gunneridae</taxon>
        <taxon>Pentapetalae</taxon>
        <taxon>rosids</taxon>
        <taxon>fabids</taxon>
        <taxon>Malpighiales</taxon>
        <taxon>Salicaceae</taxon>
        <taxon>Saliceae</taxon>
        <taxon>Populus</taxon>
    </lineage>
</organism>
<keyword evidence="1" id="KW-1133">Transmembrane helix</keyword>
<keyword evidence="1" id="KW-0812">Transmembrane</keyword>
<dbReference type="AlphaFoldDB" id="A0AAD6R6F7"/>
<accession>A0AAD6R6F7</accession>
<comment type="caution">
    <text evidence="2">The sequence shown here is derived from an EMBL/GenBank/DDBJ whole genome shotgun (WGS) entry which is preliminary data.</text>
</comment>
<gene>
    <name evidence="2" type="ORF">NC653_007989</name>
</gene>
<evidence type="ECO:0000313" key="2">
    <source>
        <dbReference type="EMBL" id="KAJ7002650.1"/>
    </source>
</evidence>
<dbReference type="EMBL" id="JAQIZT010000003">
    <property type="protein sequence ID" value="KAJ7002650.1"/>
    <property type="molecule type" value="Genomic_DNA"/>
</dbReference>
<evidence type="ECO:0000256" key="1">
    <source>
        <dbReference type="SAM" id="Phobius"/>
    </source>
</evidence>
<reference evidence="2" key="1">
    <citation type="journal article" date="2023" name="Mol. Ecol. Resour.">
        <title>Chromosome-level genome assembly of a triploid poplar Populus alba 'Berolinensis'.</title>
        <authorList>
            <person name="Chen S."/>
            <person name="Yu Y."/>
            <person name="Wang X."/>
            <person name="Wang S."/>
            <person name="Zhang T."/>
            <person name="Zhou Y."/>
            <person name="He R."/>
            <person name="Meng N."/>
            <person name="Wang Y."/>
            <person name="Liu W."/>
            <person name="Liu Z."/>
            <person name="Liu J."/>
            <person name="Guo Q."/>
            <person name="Huang H."/>
            <person name="Sederoff R.R."/>
            <person name="Wang G."/>
            <person name="Qu G."/>
            <person name="Chen S."/>
        </authorList>
    </citation>
    <scope>NUCLEOTIDE SEQUENCE</scope>
    <source>
        <strain evidence="2">SC-2020</strain>
    </source>
</reference>
<keyword evidence="3" id="KW-1185">Reference proteome</keyword>